<proteinExistence type="predicted"/>
<organism evidence="1 2">
    <name type="scientific">Pandoraea norimbergensis</name>
    <dbReference type="NCBI Taxonomy" id="93219"/>
    <lineage>
        <taxon>Bacteria</taxon>
        <taxon>Pseudomonadati</taxon>
        <taxon>Pseudomonadota</taxon>
        <taxon>Betaproteobacteria</taxon>
        <taxon>Burkholderiales</taxon>
        <taxon>Burkholderiaceae</taxon>
        <taxon>Pandoraea</taxon>
    </lineage>
</organism>
<sequence length="274" mass="29575">MPNIPSILPPTLVGGGLSSLWDGLSPHLIASFYEVVKTGDDSWGRTSQSDAATVLAPLTEANMEMVLNWQSPFEQAGPESKAPALMAMLQSGALQPIVDVMLPGNKSGTKTEGSAQQKSNDFLKQFEGRTGITKLNSTQVFNGMPPVKIQVVALFRAWRDPASEVEAPFNKLMEWALPIELSKDGSLLARAAETTKGDMGYVEALMPSKSPTRVAMKFKGRTYSPLVIESIGMPMNSPVDANGQYVELAVPMTLCTLTALDRKDWANSQKVSLT</sequence>
<evidence type="ECO:0000313" key="2">
    <source>
        <dbReference type="Proteomes" id="UP000060277"/>
    </source>
</evidence>
<evidence type="ECO:0000313" key="1">
    <source>
        <dbReference type="EMBL" id="ALS62265.1"/>
    </source>
</evidence>
<keyword evidence="2" id="KW-1185">Reference proteome</keyword>
<reference evidence="2" key="1">
    <citation type="submission" date="2015-12" db="EMBL/GenBank/DDBJ databases">
        <title>Complete genome sequence of Pandoraea norimbergensis DSM 11628.</title>
        <authorList>
            <person name="Ee R."/>
            <person name="Lim Y.-L."/>
            <person name="Yong D."/>
            <person name="Yin W.-F."/>
            <person name="Chan K.-G."/>
        </authorList>
    </citation>
    <scope>NUCLEOTIDE SEQUENCE [LARGE SCALE GENOMIC DNA]</scope>
    <source>
        <strain evidence="2">DSM 11628</strain>
    </source>
</reference>
<gene>
    <name evidence="1" type="ORF">AT302_23230</name>
</gene>
<protein>
    <submittedName>
        <fullName evidence="1">Uncharacterized protein</fullName>
    </submittedName>
</protein>
<accession>A0ABN4JR23</accession>
<dbReference type="Proteomes" id="UP000060277">
    <property type="component" value="Chromosome"/>
</dbReference>
<dbReference type="EMBL" id="CP013480">
    <property type="protein sequence ID" value="ALS62265.1"/>
    <property type="molecule type" value="Genomic_DNA"/>
</dbReference>
<name>A0ABN4JR23_9BURK</name>
<dbReference type="RefSeq" id="WP_058379128.1">
    <property type="nucleotide sequence ID" value="NZ_CP013480.3"/>
</dbReference>